<keyword evidence="1" id="KW-0802">TPR repeat</keyword>
<dbReference type="InterPro" id="IPR019734">
    <property type="entry name" value="TPR_rpt"/>
</dbReference>
<dbReference type="AlphaFoldDB" id="A0A7V2AV60"/>
<dbReference type="InterPro" id="IPR011990">
    <property type="entry name" value="TPR-like_helical_dom_sf"/>
</dbReference>
<dbReference type="Gene3D" id="1.25.40.10">
    <property type="entry name" value="Tetratricopeptide repeat domain"/>
    <property type="match status" value="1"/>
</dbReference>
<evidence type="ECO:0008006" key="3">
    <source>
        <dbReference type="Google" id="ProtNLM"/>
    </source>
</evidence>
<dbReference type="Proteomes" id="UP000886069">
    <property type="component" value="Unassembled WGS sequence"/>
</dbReference>
<reference evidence="2" key="1">
    <citation type="journal article" date="2020" name="mSystems">
        <title>Genome- and Community-Level Interaction Insights into Carbon Utilization and Element Cycling Functions of Hydrothermarchaeota in Hydrothermal Sediment.</title>
        <authorList>
            <person name="Zhou Z."/>
            <person name="Liu Y."/>
            <person name="Xu W."/>
            <person name="Pan J."/>
            <person name="Luo Z.H."/>
            <person name="Li M."/>
        </authorList>
    </citation>
    <scope>NUCLEOTIDE SEQUENCE [LARGE SCALE GENOMIC DNA]</scope>
    <source>
        <strain evidence="2">SpSt-1233</strain>
    </source>
</reference>
<protein>
    <recommendedName>
        <fullName evidence="3">Tetratricopeptide repeat protein</fullName>
    </recommendedName>
</protein>
<evidence type="ECO:0000313" key="2">
    <source>
        <dbReference type="EMBL" id="HER43827.1"/>
    </source>
</evidence>
<name>A0A7V2AV60_UNCEI</name>
<dbReference type="SUPFAM" id="SSF48452">
    <property type="entry name" value="TPR-like"/>
    <property type="match status" value="1"/>
</dbReference>
<dbReference type="PROSITE" id="PS50005">
    <property type="entry name" value="TPR"/>
    <property type="match status" value="1"/>
</dbReference>
<gene>
    <name evidence="2" type="ORF">ENO08_05155</name>
</gene>
<accession>A0A7V2AV60</accession>
<evidence type="ECO:0000256" key="1">
    <source>
        <dbReference type="PROSITE-ProRule" id="PRU00339"/>
    </source>
</evidence>
<comment type="caution">
    <text evidence="2">The sequence shown here is derived from an EMBL/GenBank/DDBJ whole genome shotgun (WGS) entry which is preliminary data.</text>
</comment>
<feature type="non-terminal residue" evidence="2">
    <location>
        <position position="62"/>
    </location>
</feature>
<proteinExistence type="predicted"/>
<sequence>MLMATLMEMDTFESRDLYRRAEIQIKRGRFREASALLTHALKISPDNPIYVSYLGYCVGMLG</sequence>
<organism evidence="2">
    <name type="scientific">Eiseniibacteriota bacterium</name>
    <dbReference type="NCBI Taxonomy" id="2212470"/>
    <lineage>
        <taxon>Bacteria</taxon>
        <taxon>Candidatus Eiseniibacteriota</taxon>
    </lineage>
</organism>
<feature type="repeat" description="TPR" evidence="1">
    <location>
        <begin position="14"/>
        <end position="47"/>
    </location>
</feature>
<dbReference type="EMBL" id="DSEC01000361">
    <property type="protein sequence ID" value="HER43827.1"/>
    <property type="molecule type" value="Genomic_DNA"/>
</dbReference>